<evidence type="ECO:0000256" key="2">
    <source>
        <dbReference type="ARBA" id="ARBA00022692"/>
    </source>
</evidence>
<evidence type="ECO:0000256" key="5">
    <source>
        <dbReference type="ARBA" id="ARBA00023136"/>
    </source>
</evidence>
<dbReference type="GO" id="GO:0007009">
    <property type="term" value="P:plasma membrane organization"/>
    <property type="evidence" value="ECO:0007669"/>
    <property type="project" value="TreeGrafter"/>
</dbReference>
<keyword evidence="5" id="KW-0472">Membrane</keyword>
<evidence type="ECO:0000313" key="6">
    <source>
        <dbReference type="EMBL" id="CAH2274836.1"/>
    </source>
</evidence>
<evidence type="ECO:0000256" key="1">
    <source>
        <dbReference type="ARBA" id="ARBA00004370"/>
    </source>
</evidence>
<dbReference type="Proteomes" id="UP001295444">
    <property type="component" value="Chromosome 03"/>
</dbReference>
<dbReference type="GO" id="GO:0016020">
    <property type="term" value="C:membrane"/>
    <property type="evidence" value="ECO:0007669"/>
    <property type="project" value="UniProtKB-SubCell"/>
</dbReference>
<dbReference type="InterPro" id="IPR037721">
    <property type="entry name" value="Ferlin"/>
</dbReference>
<evidence type="ECO:0000313" key="7">
    <source>
        <dbReference type="Proteomes" id="UP001295444"/>
    </source>
</evidence>
<gene>
    <name evidence="6" type="ORF">PECUL_23A000113</name>
</gene>
<reference evidence="6" key="1">
    <citation type="submission" date="2022-03" db="EMBL/GenBank/DDBJ databases">
        <authorList>
            <person name="Alioto T."/>
            <person name="Alioto T."/>
            <person name="Gomez Garrido J."/>
        </authorList>
    </citation>
    <scope>NUCLEOTIDE SEQUENCE</scope>
</reference>
<evidence type="ECO:0000256" key="3">
    <source>
        <dbReference type="ARBA" id="ARBA00022737"/>
    </source>
</evidence>
<accession>A0AAD1VZ63</accession>
<dbReference type="PANTHER" id="PTHR12546">
    <property type="entry name" value="FER-1-LIKE"/>
    <property type="match status" value="1"/>
</dbReference>
<organism evidence="6 7">
    <name type="scientific">Pelobates cultripes</name>
    <name type="common">Western spadefoot toad</name>
    <dbReference type="NCBI Taxonomy" id="61616"/>
    <lineage>
        <taxon>Eukaryota</taxon>
        <taxon>Metazoa</taxon>
        <taxon>Chordata</taxon>
        <taxon>Craniata</taxon>
        <taxon>Vertebrata</taxon>
        <taxon>Euteleostomi</taxon>
        <taxon>Amphibia</taxon>
        <taxon>Batrachia</taxon>
        <taxon>Anura</taxon>
        <taxon>Pelobatoidea</taxon>
        <taxon>Pelobatidae</taxon>
        <taxon>Pelobates</taxon>
    </lineage>
</organism>
<dbReference type="AlphaFoldDB" id="A0AAD1VZ63"/>
<sequence>MAMYMLTPPVSDIQNITIASLHPPGWSRQNTGLGHPYSFGVFGSSPLRLEYISDSISRQKYALAAIFHSATMLPEVNDLVQFEISVGNYGNKFDGTCKPLSSTTQYRQPMFDGK</sequence>
<keyword evidence="4" id="KW-1133">Transmembrane helix</keyword>
<keyword evidence="2" id="KW-0812">Transmembrane</keyword>
<proteinExistence type="predicted"/>
<dbReference type="PANTHER" id="PTHR12546:SF55">
    <property type="entry name" value="MYOFERLIN"/>
    <property type="match status" value="1"/>
</dbReference>
<protein>
    <submittedName>
        <fullName evidence="6">Myoferlin isoform X2</fullName>
    </submittedName>
</protein>
<dbReference type="EMBL" id="OW240914">
    <property type="protein sequence ID" value="CAH2274836.1"/>
    <property type="molecule type" value="Genomic_DNA"/>
</dbReference>
<name>A0AAD1VZ63_PELCU</name>
<dbReference type="GO" id="GO:0061025">
    <property type="term" value="P:membrane fusion"/>
    <property type="evidence" value="ECO:0007669"/>
    <property type="project" value="TreeGrafter"/>
</dbReference>
<keyword evidence="3" id="KW-0677">Repeat</keyword>
<evidence type="ECO:0000256" key="4">
    <source>
        <dbReference type="ARBA" id="ARBA00022989"/>
    </source>
</evidence>
<comment type="subcellular location">
    <subcellularLocation>
        <location evidence="1">Membrane</location>
    </subcellularLocation>
</comment>
<keyword evidence="7" id="KW-1185">Reference proteome</keyword>